<accession>A0A8F1Y2F6</accession>
<reference evidence="1" key="2">
    <citation type="journal article" date="2021" name="Int. J. Mol. Sci.">
        <title>Comparative Analysis of Mitochondrial Genome Features among Four Clonostachys Species and Insight into Their Systematic Positions in the Order Hypocreales.</title>
        <authorList>
            <person name="Zhao Z."/>
            <person name="Zhu K."/>
            <person name="Tang D."/>
            <person name="Wang Y."/>
            <person name="Wang Y."/>
            <person name="Zhang G."/>
            <person name="Geng Y."/>
            <person name="Yu H."/>
        </authorList>
    </citation>
    <scope>NUCLEOTIDE SEQUENCE</scope>
</reference>
<gene>
    <name evidence="1" type="primary">ORF411</name>
</gene>
<dbReference type="AlphaFoldDB" id="A0A8F1Y2F6"/>
<name>A0A8F1Y2F6_9HYPO</name>
<reference evidence="1" key="1">
    <citation type="submission" date="2020-09" db="EMBL/GenBank/DDBJ databases">
        <authorList>
            <person name="Zhao Z.Y."/>
            <person name="Zhu K.F."/>
            <person name="Tang D.X."/>
            <person name="Wang Y.B."/>
            <person name="Wang Y."/>
            <person name="Geng Y.P."/>
            <person name="Yu H."/>
        </authorList>
    </citation>
    <scope>NUCLEOTIDE SEQUENCE</scope>
</reference>
<proteinExistence type="predicted"/>
<sequence length="411" mass="49130">MFFICIQVPFIHNFFKVFFEYIFFSIQEKNLHYLGIPLLASYEKTNLSLSIIKETNFNITSINLDNLSEISQNNKEINKEIVYASNTPVHGSATGIFEDIIPTDTSGIIPDIKVENDLYSLRENMNIDPIVLNPSYSLYKNTVFTILNQYEKASNYINRDISIWKNDPVFDHPIKETYPKSMSLPIDHVMNMDLDSNWFKNPKLMIKLSYFGNIDIAHYNPIAFWPGCVNNDFFQGSFYPTMPLLTLKAEFRSSDQLNYAMTYYAHVDILNKEKILLNNKYLAMNYDRFYDHFIEIRDEINKRQSILSKFTNIQFQEELKSLSKIEQDRKMAEIWYYYATDRIWEELRREHGEKLYSNYTYFQSDPNHKWVYKDKLDKTWENYRALGMCNDRNFEVYPMFWYTWKDPSKLK</sequence>
<evidence type="ECO:0000313" key="1">
    <source>
        <dbReference type="EMBL" id="QWS06146.1"/>
    </source>
</evidence>
<geneLocation type="mitochondrion" evidence="1"/>
<protein>
    <submittedName>
        <fullName evidence="1">Uncharacterized protein</fullName>
    </submittedName>
</protein>
<keyword evidence="1" id="KW-0496">Mitochondrion</keyword>
<dbReference type="EMBL" id="MW030498">
    <property type="protein sequence ID" value="QWS06146.1"/>
    <property type="molecule type" value="Genomic_DNA"/>
</dbReference>
<organism evidence="1">
    <name type="scientific">Clonostachys compactiuscula</name>
    <dbReference type="NCBI Taxonomy" id="122660"/>
    <lineage>
        <taxon>Eukaryota</taxon>
        <taxon>Fungi</taxon>
        <taxon>Dikarya</taxon>
        <taxon>Ascomycota</taxon>
        <taxon>Pezizomycotina</taxon>
        <taxon>Sordariomycetes</taxon>
        <taxon>Hypocreomycetidae</taxon>
        <taxon>Hypocreales</taxon>
        <taxon>Bionectriaceae</taxon>
        <taxon>Clonostachys</taxon>
    </lineage>
</organism>